<dbReference type="PANTHER" id="PTHR48097:SF9">
    <property type="entry name" value="L-THREONINE ALDOLASE"/>
    <property type="match status" value="1"/>
</dbReference>
<accession>A0A433QTG1</accession>
<keyword evidence="3" id="KW-0663">Pyridoxal phosphate</keyword>
<evidence type="ECO:0000256" key="3">
    <source>
        <dbReference type="ARBA" id="ARBA00022898"/>
    </source>
</evidence>
<dbReference type="SUPFAM" id="SSF53383">
    <property type="entry name" value="PLP-dependent transferases"/>
    <property type="match status" value="1"/>
</dbReference>
<sequence length="463" mass="50900">MARSLSLFFRSTIRTGRTPLVATFRSFSTSRILREHSNQIIFNFRSDTATIPTDEMFDIMKAASKGDDVLKMLQEIEPLSIRAIRITHAPIHSKLRIPLPHQLLRIQESRDVNDLESYVASLCGHEDALFCVSGTMTNQLGIRSLLVQPPHSVLLDSRAHIFLWEAGGIAFHSQANVTPVVAKNGVHLTLEEVKTGILEEDVHTAPTRSMLYRSALVQTMTIIHADITSRHPVIALENTLNGMIFPLSEISRISEYGRSRGIKMHLDGARAWNASMATGIPLAEYGRHFDSMSLCLSKGIGAPIGSILVGSRDLIKRARHFRKLFGGGWRQAGSLAAVARHCLDTIWPTMPGTHALTRHLADSLRALGLGLAFPVMTNMVHAQLAPVRLTVGDIAPHLLQEDIRIAGKPDATTSRLVLHHQITPEAVETLIRVIGEVVRAKGKVVEKAESVEVGNAMDYPAAN</sequence>
<dbReference type="GO" id="GO:0006567">
    <property type="term" value="P:L-threonine catabolic process"/>
    <property type="evidence" value="ECO:0007669"/>
    <property type="project" value="TreeGrafter"/>
</dbReference>
<feature type="domain" description="Aromatic amino acid beta-eliminating lyase/threonine aldolase" evidence="4">
    <location>
        <begin position="107"/>
        <end position="383"/>
    </location>
</feature>
<comment type="cofactor">
    <cofactor evidence="1">
        <name>pyridoxal 5'-phosphate</name>
        <dbReference type="ChEBI" id="CHEBI:597326"/>
    </cofactor>
</comment>
<keyword evidence="6" id="KW-1185">Reference proteome</keyword>
<dbReference type="GO" id="GO:0016740">
    <property type="term" value="F:transferase activity"/>
    <property type="evidence" value="ECO:0007669"/>
    <property type="project" value="UniProtKB-KW"/>
</dbReference>
<evidence type="ECO:0000259" key="4">
    <source>
        <dbReference type="Pfam" id="PF01212"/>
    </source>
</evidence>
<dbReference type="InterPro" id="IPR015421">
    <property type="entry name" value="PyrdxlP-dep_Trfase_major"/>
</dbReference>
<dbReference type="InterPro" id="IPR001597">
    <property type="entry name" value="ArAA_b-elim_lyase/Thr_aldolase"/>
</dbReference>
<dbReference type="Gene3D" id="3.40.640.10">
    <property type="entry name" value="Type I PLP-dependent aspartate aminotransferase-like (Major domain)"/>
    <property type="match status" value="1"/>
</dbReference>
<organism evidence="5 6">
    <name type="scientific">Jimgerdemannia flammicorona</name>
    <dbReference type="NCBI Taxonomy" id="994334"/>
    <lineage>
        <taxon>Eukaryota</taxon>
        <taxon>Fungi</taxon>
        <taxon>Fungi incertae sedis</taxon>
        <taxon>Mucoromycota</taxon>
        <taxon>Mucoromycotina</taxon>
        <taxon>Endogonomycetes</taxon>
        <taxon>Endogonales</taxon>
        <taxon>Endogonaceae</taxon>
        <taxon>Jimgerdemannia</taxon>
    </lineage>
</organism>
<dbReference type="GO" id="GO:0006545">
    <property type="term" value="P:glycine biosynthetic process"/>
    <property type="evidence" value="ECO:0007669"/>
    <property type="project" value="TreeGrafter"/>
</dbReference>
<evidence type="ECO:0000313" key="6">
    <source>
        <dbReference type="Proteomes" id="UP000274822"/>
    </source>
</evidence>
<evidence type="ECO:0000256" key="2">
    <source>
        <dbReference type="ARBA" id="ARBA00006966"/>
    </source>
</evidence>
<evidence type="ECO:0000256" key="1">
    <source>
        <dbReference type="ARBA" id="ARBA00001933"/>
    </source>
</evidence>
<dbReference type="GO" id="GO:0005829">
    <property type="term" value="C:cytosol"/>
    <property type="evidence" value="ECO:0007669"/>
    <property type="project" value="TreeGrafter"/>
</dbReference>
<name>A0A433QTG1_9FUNG</name>
<gene>
    <name evidence="5" type="ORF">BC938DRAFT_473399</name>
</gene>
<dbReference type="AlphaFoldDB" id="A0A433QTG1"/>
<comment type="similarity">
    <text evidence="2">Belongs to the threonine aldolase family.</text>
</comment>
<proteinExistence type="inferred from homology"/>
<evidence type="ECO:0000313" key="5">
    <source>
        <dbReference type="EMBL" id="RUS33036.1"/>
    </source>
</evidence>
<dbReference type="InterPro" id="IPR015422">
    <property type="entry name" value="PyrdxlP-dep_Trfase_small"/>
</dbReference>
<dbReference type="PANTHER" id="PTHR48097">
    <property type="entry name" value="L-THREONINE ALDOLASE-RELATED"/>
    <property type="match status" value="1"/>
</dbReference>
<dbReference type="GO" id="GO:0008732">
    <property type="term" value="F:L-allo-threonine aldolase activity"/>
    <property type="evidence" value="ECO:0007669"/>
    <property type="project" value="TreeGrafter"/>
</dbReference>
<protein>
    <submittedName>
        <fullName evidence="5">Pyridoxal phosphate-dependent transferase</fullName>
    </submittedName>
</protein>
<reference evidence="5 6" key="1">
    <citation type="journal article" date="2018" name="New Phytol.">
        <title>Phylogenomics of Endogonaceae and evolution of mycorrhizas within Mucoromycota.</title>
        <authorList>
            <person name="Chang Y."/>
            <person name="Desiro A."/>
            <person name="Na H."/>
            <person name="Sandor L."/>
            <person name="Lipzen A."/>
            <person name="Clum A."/>
            <person name="Barry K."/>
            <person name="Grigoriev I.V."/>
            <person name="Martin F.M."/>
            <person name="Stajich J.E."/>
            <person name="Smith M.E."/>
            <person name="Bonito G."/>
            <person name="Spatafora J.W."/>
        </authorList>
    </citation>
    <scope>NUCLEOTIDE SEQUENCE [LARGE SCALE GENOMIC DNA]</scope>
    <source>
        <strain evidence="5 6">AD002</strain>
    </source>
</reference>
<dbReference type="InterPro" id="IPR015424">
    <property type="entry name" value="PyrdxlP-dep_Trfase"/>
</dbReference>
<keyword evidence="5" id="KW-0808">Transferase</keyword>
<dbReference type="Gene3D" id="3.90.1150.10">
    <property type="entry name" value="Aspartate Aminotransferase, domain 1"/>
    <property type="match status" value="1"/>
</dbReference>
<dbReference type="Proteomes" id="UP000274822">
    <property type="component" value="Unassembled WGS sequence"/>
</dbReference>
<dbReference type="EMBL" id="RBNJ01001562">
    <property type="protein sequence ID" value="RUS33036.1"/>
    <property type="molecule type" value="Genomic_DNA"/>
</dbReference>
<comment type="caution">
    <text evidence="5">The sequence shown here is derived from an EMBL/GenBank/DDBJ whole genome shotgun (WGS) entry which is preliminary data.</text>
</comment>
<dbReference type="Pfam" id="PF01212">
    <property type="entry name" value="Beta_elim_lyase"/>
    <property type="match status" value="1"/>
</dbReference>